<organism evidence="2 3">
    <name type="scientific">Enterovibrio norvegicus FF-454</name>
    <dbReference type="NCBI Taxonomy" id="1185651"/>
    <lineage>
        <taxon>Bacteria</taxon>
        <taxon>Pseudomonadati</taxon>
        <taxon>Pseudomonadota</taxon>
        <taxon>Gammaproteobacteria</taxon>
        <taxon>Vibrionales</taxon>
        <taxon>Vibrionaceae</taxon>
        <taxon>Enterovibrio</taxon>
    </lineage>
</organism>
<feature type="transmembrane region" description="Helical" evidence="1">
    <location>
        <begin position="45"/>
        <end position="69"/>
    </location>
</feature>
<keyword evidence="1" id="KW-1133">Transmembrane helix</keyword>
<feature type="transmembrane region" description="Helical" evidence="1">
    <location>
        <begin position="20"/>
        <end position="39"/>
    </location>
</feature>
<dbReference type="AlphaFoldDB" id="A0A1E5C7Q1"/>
<accession>A0A1E5C7Q1</accession>
<dbReference type="Proteomes" id="UP000095039">
    <property type="component" value="Unassembled WGS sequence"/>
</dbReference>
<protein>
    <recommendedName>
        <fullName evidence="4">DUF624 domain-containing protein</fullName>
    </recommendedName>
</protein>
<dbReference type="EMBL" id="AJWN02000046">
    <property type="protein sequence ID" value="OEE61564.1"/>
    <property type="molecule type" value="Genomic_DNA"/>
</dbReference>
<gene>
    <name evidence="2" type="ORF">A1OK_09405</name>
</gene>
<name>A0A1E5C7Q1_9GAMM</name>
<keyword evidence="3" id="KW-1185">Reference proteome</keyword>
<evidence type="ECO:0008006" key="4">
    <source>
        <dbReference type="Google" id="ProtNLM"/>
    </source>
</evidence>
<sequence length="219" mass="24590">MFGDTLSAAFWFTFRHKMALLRITIIPILVSIFLQLVAIELQSVSFIYAVIFIEAILSSIIAINVHRIVLEGEESVPKWGRFKIGKIELWFLAHYLSLWFGVYAIFLLASVLGAFVGVLIIVGGIFSCRLCLVFPAIALGKAVSFPYAWKLTAQRTFYMLCVVAITPLIFSLFLITLGFLGVPDAIFSFSSHLITMLAVITLSFAYQKLTEEPKHLERD</sequence>
<proteinExistence type="predicted"/>
<feature type="transmembrane region" description="Helical" evidence="1">
    <location>
        <begin position="157"/>
        <end position="180"/>
    </location>
</feature>
<evidence type="ECO:0000313" key="2">
    <source>
        <dbReference type="EMBL" id="OEE61564.1"/>
    </source>
</evidence>
<evidence type="ECO:0000256" key="1">
    <source>
        <dbReference type="SAM" id="Phobius"/>
    </source>
</evidence>
<comment type="caution">
    <text evidence="2">The sequence shown here is derived from an EMBL/GenBank/DDBJ whole genome shotgun (WGS) entry which is preliminary data.</text>
</comment>
<reference evidence="2 3" key="1">
    <citation type="journal article" date="2012" name="Science">
        <title>Ecological populations of bacteria act as socially cohesive units of antibiotic production and resistance.</title>
        <authorList>
            <person name="Cordero O.X."/>
            <person name="Wildschutte H."/>
            <person name="Kirkup B."/>
            <person name="Proehl S."/>
            <person name="Ngo L."/>
            <person name="Hussain F."/>
            <person name="Le Roux F."/>
            <person name="Mincer T."/>
            <person name="Polz M.F."/>
        </authorList>
    </citation>
    <scope>NUCLEOTIDE SEQUENCE [LARGE SCALE GENOMIC DNA]</scope>
    <source>
        <strain evidence="2 3">FF-454</strain>
    </source>
</reference>
<feature type="transmembrane region" description="Helical" evidence="1">
    <location>
        <begin position="89"/>
        <end position="109"/>
    </location>
</feature>
<dbReference type="RefSeq" id="WP_016959967.1">
    <property type="nucleotide sequence ID" value="NZ_AJWN02000046.1"/>
</dbReference>
<keyword evidence="1" id="KW-0472">Membrane</keyword>
<feature type="transmembrane region" description="Helical" evidence="1">
    <location>
        <begin position="115"/>
        <end position="137"/>
    </location>
</feature>
<evidence type="ECO:0000313" key="3">
    <source>
        <dbReference type="Proteomes" id="UP000095039"/>
    </source>
</evidence>
<keyword evidence="1" id="KW-0812">Transmembrane</keyword>
<feature type="transmembrane region" description="Helical" evidence="1">
    <location>
        <begin position="186"/>
        <end position="206"/>
    </location>
</feature>